<feature type="transmembrane region" description="Helical" evidence="7">
    <location>
        <begin position="60"/>
        <end position="82"/>
    </location>
</feature>
<dbReference type="GO" id="GO:0005886">
    <property type="term" value="C:plasma membrane"/>
    <property type="evidence" value="ECO:0007669"/>
    <property type="project" value="UniProtKB-SubCell"/>
</dbReference>
<dbReference type="SUPFAM" id="SSF103473">
    <property type="entry name" value="MFS general substrate transporter"/>
    <property type="match status" value="1"/>
</dbReference>
<protein>
    <submittedName>
        <fullName evidence="9">MFS transporter</fullName>
    </submittedName>
</protein>
<dbReference type="EMBL" id="RHIB01000001">
    <property type="protein sequence ID" value="RNA69264.1"/>
    <property type="molecule type" value="Genomic_DNA"/>
</dbReference>
<keyword evidence="5 7" id="KW-1133">Transmembrane helix</keyword>
<feature type="transmembrane region" description="Helical" evidence="7">
    <location>
        <begin position="301"/>
        <end position="323"/>
    </location>
</feature>
<sequence length="419" mass="45533">MSEMAVKVQTGSETERRLFKEKNFVFLWLAGLFSSMSMSVFLFSQSWFVVQSLGLEASLGLIFIASTIPRLLFMAIGGVIADRISRTKIMFISDITRALLVGGLVLFLITDLINLWTLVFFALLFGVLDAFFWPASGSILPTLVKSKHLTRANSIIQMTNQMAMIFGPMIAGFVIVLIGFTGSFTLTSVLLLLASVFVAFIKLAGKTSSNHAEESAPSLLQQLKQGIVYVKTSDQLSALLITTAFLNLFIVGPLMMGLPLFVSNVLQGTTLDFSFLEGAFAAGMVAGSITIAVLNVNKKRGFIAMLSVLGMSVALLVLSQTFLLWQSMLAIFILGITFSFCNIPLISAIQDMCDKNMIGRVMSLLTMSSMGLTPVSFAITSLLLSIGVSIHYIMVTGAFLVMILVLFVFVKLPAVKTIH</sequence>
<feature type="transmembrane region" description="Helical" evidence="7">
    <location>
        <begin position="329"/>
        <end position="349"/>
    </location>
</feature>
<gene>
    <name evidence="9" type="ORF">EBO34_04775</name>
</gene>
<evidence type="ECO:0000256" key="6">
    <source>
        <dbReference type="ARBA" id="ARBA00023136"/>
    </source>
</evidence>
<dbReference type="InterPro" id="IPR020846">
    <property type="entry name" value="MFS_dom"/>
</dbReference>
<evidence type="ECO:0000256" key="3">
    <source>
        <dbReference type="ARBA" id="ARBA00022475"/>
    </source>
</evidence>
<keyword evidence="6 7" id="KW-0472">Membrane</keyword>
<dbReference type="InterPro" id="IPR011701">
    <property type="entry name" value="MFS"/>
</dbReference>
<dbReference type="InterPro" id="IPR036259">
    <property type="entry name" value="MFS_trans_sf"/>
</dbReference>
<comment type="caution">
    <text evidence="9">The sequence shown here is derived from an EMBL/GenBank/DDBJ whole genome shotgun (WGS) entry which is preliminary data.</text>
</comment>
<feature type="transmembrane region" description="Helical" evidence="7">
    <location>
        <begin position="273"/>
        <end position="294"/>
    </location>
</feature>
<organism evidence="9 10">
    <name type="scientific">Alteribacter keqinensis</name>
    <dbReference type="NCBI Taxonomy" id="2483800"/>
    <lineage>
        <taxon>Bacteria</taxon>
        <taxon>Bacillati</taxon>
        <taxon>Bacillota</taxon>
        <taxon>Bacilli</taxon>
        <taxon>Bacillales</taxon>
        <taxon>Bacillaceae</taxon>
        <taxon>Alteribacter</taxon>
    </lineage>
</organism>
<dbReference type="PANTHER" id="PTHR43266:SF9">
    <property type="entry name" value="PERMEASE, MAJOR FACILITATOR SUPERFAMILY-RELATED"/>
    <property type="match status" value="1"/>
</dbReference>
<evidence type="ECO:0000259" key="8">
    <source>
        <dbReference type="PROSITE" id="PS50850"/>
    </source>
</evidence>
<keyword evidence="10" id="KW-1185">Reference proteome</keyword>
<dbReference type="RefSeq" id="WP_122896785.1">
    <property type="nucleotide sequence ID" value="NZ_RHIB01000001.1"/>
</dbReference>
<comment type="subcellular location">
    <subcellularLocation>
        <location evidence="1">Cell membrane</location>
        <topology evidence="1">Multi-pass membrane protein</topology>
    </subcellularLocation>
</comment>
<dbReference type="CDD" id="cd06173">
    <property type="entry name" value="MFS_MefA_like"/>
    <property type="match status" value="1"/>
</dbReference>
<dbReference type="Gene3D" id="1.20.1250.20">
    <property type="entry name" value="MFS general substrate transporter like domains"/>
    <property type="match status" value="1"/>
</dbReference>
<feature type="transmembrane region" description="Helical" evidence="7">
    <location>
        <begin position="25"/>
        <end position="48"/>
    </location>
</feature>
<accession>A0A3M7TWV5</accession>
<dbReference type="AlphaFoldDB" id="A0A3M7TWV5"/>
<dbReference type="OrthoDB" id="3613552at2"/>
<dbReference type="PANTHER" id="PTHR43266">
    <property type="entry name" value="MACROLIDE-EFFLUX PROTEIN"/>
    <property type="match status" value="1"/>
</dbReference>
<evidence type="ECO:0000256" key="5">
    <source>
        <dbReference type="ARBA" id="ARBA00022989"/>
    </source>
</evidence>
<evidence type="ECO:0000313" key="10">
    <source>
        <dbReference type="Proteomes" id="UP000278746"/>
    </source>
</evidence>
<feature type="transmembrane region" description="Helical" evidence="7">
    <location>
        <begin position="238"/>
        <end position="261"/>
    </location>
</feature>
<keyword evidence="4 7" id="KW-0812">Transmembrane</keyword>
<evidence type="ECO:0000256" key="2">
    <source>
        <dbReference type="ARBA" id="ARBA00022448"/>
    </source>
</evidence>
<feature type="domain" description="Major facilitator superfamily (MFS) profile" evidence="8">
    <location>
        <begin position="23"/>
        <end position="416"/>
    </location>
</feature>
<feature type="transmembrane region" description="Helical" evidence="7">
    <location>
        <begin position="361"/>
        <end position="384"/>
    </location>
</feature>
<dbReference type="PROSITE" id="PS50850">
    <property type="entry name" value="MFS"/>
    <property type="match status" value="1"/>
</dbReference>
<dbReference type="Pfam" id="PF07690">
    <property type="entry name" value="MFS_1"/>
    <property type="match status" value="1"/>
</dbReference>
<name>A0A3M7TWV5_9BACI</name>
<evidence type="ECO:0000256" key="7">
    <source>
        <dbReference type="SAM" id="Phobius"/>
    </source>
</evidence>
<dbReference type="GO" id="GO:0022857">
    <property type="term" value="F:transmembrane transporter activity"/>
    <property type="evidence" value="ECO:0007669"/>
    <property type="project" value="InterPro"/>
</dbReference>
<evidence type="ECO:0000256" key="1">
    <source>
        <dbReference type="ARBA" id="ARBA00004651"/>
    </source>
</evidence>
<proteinExistence type="predicted"/>
<keyword evidence="3" id="KW-1003">Cell membrane</keyword>
<evidence type="ECO:0000256" key="4">
    <source>
        <dbReference type="ARBA" id="ARBA00022692"/>
    </source>
</evidence>
<keyword evidence="2" id="KW-0813">Transport</keyword>
<feature type="transmembrane region" description="Helical" evidence="7">
    <location>
        <begin position="390"/>
        <end position="410"/>
    </location>
</feature>
<dbReference type="Proteomes" id="UP000278746">
    <property type="component" value="Unassembled WGS sequence"/>
</dbReference>
<reference evidence="9 10" key="1">
    <citation type="submission" date="2018-10" db="EMBL/GenBank/DDBJ databases">
        <title>Bacillus Keqinensis sp. nov., a moderately halophilic bacterium isolated from a saline-alkaline lake.</title>
        <authorList>
            <person name="Wang H."/>
        </authorList>
    </citation>
    <scope>NUCLEOTIDE SEQUENCE [LARGE SCALE GENOMIC DNA]</scope>
    <source>
        <strain evidence="9 10">KQ-3</strain>
    </source>
</reference>
<feature type="transmembrane region" description="Helical" evidence="7">
    <location>
        <begin position="186"/>
        <end position="205"/>
    </location>
</feature>
<evidence type="ECO:0000313" key="9">
    <source>
        <dbReference type="EMBL" id="RNA69264.1"/>
    </source>
</evidence>